<evidence type="ECO:0000313" key="2">
    <source>
        <dbReference type="Proteomes" id="UP000053688"/>
    </source>
</evidence>
<dbReference type="PATRIC" id="fig|1236703.3.peg.512"/>
<dbReference type="AlphaFoldDB" id="S3DJ89"/>
<dbReference type="InterPro" id="IPR006597">
    <property type="entry name" value="Sel1-like"/>
</dbReference>
<comment type="caution">
    <text evidence="1">The sequence shown here is derived from an EMBL/GenBank/DDBJ whole genome shotgun (WGS) entry which is preliminary data.</text>
</comment>
<dbReference type="Pfam" id="PF08238">
    <property type="entry name" value="Sel1"/>
    <property type="match status" value="3"/>
</dbReference>
<dbReference type="STRING" id="28176.CF66_7078"/>
<dbReference type="PANTHER" id="PTHR11102:SF160">
    <property type="entry name" value="ERAD-ASSOCIATED E3 UBIQUITIN-PROTEIN LIGASE COMPONENT HRD3"/>
    <property type="match status" value="1"/>
</dbReference>
<accession>S3DJ89</accession>
<organism evidence="1 2">
    <name type="scientific">Candidatus Photodesmus katoptron Akat1</name>
    <dbReference type="NCBI Taxonomy" id="1236703"/>
    <lineage>
        <taxon>Bacteria</taxon>
        <taxon>Pseudomonadati</taxon>
        <taxon>Pseudomonadota</taxon>
        <taxon>Gammaproteobacteria</taxon>
        <taxon>Vibrionales</taxon>
        <taxon>Vibrionaceae</taxon>
        <taxon>Candidatus Photodesmus</taxon>
    </lineage>
</organism>
<dbReference type="Proteomes" id="UP000053688">
    <property type="component" value="Unassembled WGS sequence"/>
</dbReference>
<dbReference type="Gene3D" id="1.25.40.10">
    <property type="entry name" value="Tetratricopeptide repeat domain"/>
    <property type="match status" value="1"/>
</dbReference>
<keyword evidence="1" id="KW-0969">Cilium</keyword>
<dbReference type="EMBL" id="AMSD01000002">
    <property type="protein sequence ID" value="EPE37209.1"/>
    <property type="molecule type" value="Genomic_DNA"/>
</dbReference>
<keyword evidence="1" id="KW-0282">Flagellum</keyword>
<evidence type="ECO:0000313" key="1">
    <source>
        <dbReference type="EMBL" id="EPE37209.1"/>
    </source>
</evidence>
<dbReference type="SMART" id="SM00671">
    <property type="entry name" value="SEL1"/>
    <property type="match status" value="2"/>
</dbReference>
<dbReference type="SUPFAM" id="SSF81901">
    <property type="entry name" value="HCP-like"/>
    <property type="match status" value="1"/>
</dbReference>
<proteinExistence type="predicted"/>
<name>S3DJ89_9GAMM</name>
<dbReference type="InterPro" id="IPR011990">
    <property type="entry name" value="TPR-like_helical_dom_sf"/>
</dbReference>
<sequence length="207" mass="23757">MNLKIIIRLGLILLSLPAYAKLGTPIPVYTEVELIELIEKNQHLQRVKSDNCQLVEDILARASRASLPSYEFLYGDMLTWGVCVNQDVELGIHYMKRAAVQGLPAALEQLGRYYARGLFFQPNKERAMFYLRKASAIGNLNAKIYFAELLLSEYGSPLDYEDAYHWLHNSSVADKSVRKKISTLCKSLEMRMPANIIRRVKNQERFQ</sequence>
<dbReference type="InterPro" id="IPR050767">
    <property type="entry name" value="Sel1_AlgK"/>
</dbReference>
<reference evidence="1 2" key="1">
    <citation type="journal article" date="2014" name="Environ. Microbiol.">
        <title>Genomic signatures of obligate host dependence in the luminous bacterial symbiont of a vertebrate.</title>
        <authorList>
            <person name="Hendry T.A."/>
            <person name="de Wet J.R."/>
            <person name="Dunlap P.V."/>
        </authorList>
    </citation>
    <scope>NUCLEOTIDE SEQUENCE [LARGE SCALE GENOMIC DNA]</scope>
    <source>
        <strain evidence="1 2">Akat1</strain>
    </source>
</reference>
<dbReference type="RefSeq" id="WP_016503842.1">
    <property type="nucleotide sequence ID" value="NZ_AMSD01000002.1"/>
</dbReference>
<keyword evidence="2" id="KW-1185">Reference proteome</keyword>
<dbReference type="eggNOG" id="COG0790">
    <property type="taxonomic scope" value="Bacteria"/>
</dbReference>
<keyword evidence="1" id="KW-0966">Cell projection</keyword>
<protein>
    <submittedName>
        <fullName evidence="1">Sodium-type polar flagellar protein MotX</fullName>
    </submittedName>
</protein>
<gene>
    <name evidence="1" type="ORF">O1U_0507</name>
</gene>
<dbReference type="PANTHER" id="PTHR11102">
    <property type="entry name" value="SEL-1-LIKE PROTEIN"/>
    <property type="match status" value="1"/>
</dbReference>